<organism evidence="2">
    <name type="scientific">Dulem virus 225</name>
    <dbReference type="NCBI Taxonomy" id="3145702"/>
    <lineage>
        <taxon>Viruses</taxon>
        <taxon>Monodnaviria</taxon>
        <taxon>Sangervirae</taxon>
        <taxon>Phixviricota</taxon>
        <taxon>Malgrandaviricetes</taxon>
        <taxon>Petitvirales</taxon>
        <taxon>Microviridae</taxon>
        <taxon>Microvirus</taxon>
    </lineage>
</organism>
<evidence type="ECO:0000256" key="1">
    <source>
        <dbReference type="SAM" id="MobiDB-lite"/>
    </source>
</evidence>
<accession>A0AAU8AZ75</accession>
<protein>
    <submittedName>
        <fullName evidence="2">DNA pilot protein</fullName>
    </submittedName>
</protein>
<dbReference type="EMBL" id="PP511490">
    <property type="protein sequence ID" value="XCD04657.1"/>
    <property type="molecule type" value="Genomic_DNA"/>
</dbReference>
<reference evidence="2" key="1">
    <citation type="submission" date="2024-03" db="EMBL/GenBank/DDBJ databases">
        <title>Diverse circular DNA viruses in blood, oral, and fecal samples of captive lemurs.</title>
        <authorList>
            <person name="Paietta E.N."/>
            <person name="Kraberger S."/>
            <person name="Lund M.C."/>
            <person name="Custer J.M."/>
            <person name="Vargas K.M."/>
            <person name="Ehmke E.E."/>
            <person name="Yoder A.D."/>
            <person name="Varsani A."/>
        </authorList>
    </citation>
    <scope>NUCLEOTIDE SEQUENCE</scope>
    <source>
        <strain evidence="2">Duke_24FF_956</strain>
    </source>
</reference>
<feature type="region of interest" description="Disordered" evidence="1">
    <location>
        <begin position="119"/>
        <end position="138"/>
    </location>
</feature>
<proteinExistence type="predicted"/>
<evidence type="ECO:0000313" key="2">
    <source>
        <dbReference type="EMBL" id="XCD04657.1"/>
    </source>
</evidence>
<sequence length="401" mass="43220">MPGQSVQSTGFGGLTGWDPISQVGSGLVNQIFGGMNARRQWRYQKKAMALQQQYALEQMQKQSELNYQNWQNQFDYENDYNDPSKVRDRWAAAGASLAAVLGQSGVGVNATMSGGDVGGVSAPGTPGASGASGSGPMATASGMALSQIQANKSTINRNNAAAARDNAEAESIENQNLGSDYYRDLGDLNKQAISAGVRSAEALARVQNAYAEWQEAQNVYKDIIATYDQQRAIEEYAAAVERTRRIRAENDAYIPRLDEIAAASLAANLAVAARDNALAANLKIQTRDLENWFHVNWESDIDVPEIDENGKFTDKVIKMTGRQIYEYLKGAEAAAAVQELKGKGFDMWKRKHPLLYGITNSVVSGASTAAGAYVGARTGRKGFAAPSSAVVVDGREVPLRY</sequence>
<name>A0AAU8AZ75_9VIRU</name>